<organism evidence="1 2">
    <name type="scientific">Melastoma candidum</name>
    <dbReference type="NCBI Taxonomy" id="119954"/>
    <lineage>
        <taxon>Eukaryota</taxon>
        <taxon>Viridiplantae</taxon>
        <taxon>Streptophyta</taxon>
        <taxon>Embryophyta</taxon>
        <taxon>Tracheophyta</taxon>
        <taxon>Spermatophyta</taxon>
        <taxon>Magnoliopsida</taxon>
        <taxon>eudicotyledons</taxon>
        <taxon>Gunneridae</taxon>
        <taxon>Pentapetalae</taxon>
        <taxon>rosids</taxon>
        <taxon>malvids</taxon>
        <taxon>Myrtales</taxon>
        <taxon>Melastomataceae</taxon>
        <taxon>Melastomatoideae</taxon>
        <taxon>Melastomateae</taxon>
        <taxon>Melastoma</taxon>
    </lineage>
</organism>
<reference evidence="2" key="1">
    <citation type="journal article" date="2023" name="Front. Plant Sci.">
        <title>Chromosomal-level genome assembly of Melastoma candidum provides insights into trichome evolution.</title>
        <authorList>
            <person name="Zhong Y."/>
            <person name="Wu W."/>
            <person name="Sun C."/>
            <person name="Zou P."/>
            <person name="Liu Y."/>
            <person name="Dai S."/>
            <person name="Zhou R."/>
        </authorList>
    </citation>
    <scope>NUCLEOTIDE SEQUENCE [LARGE SCALE GENOMIC DNA]</scope>
</reference>
<comment type="caution">
    <text evidence="1">The sequence shown here is derived from an EMBL/GenBank/DDBJ whole genome shotgun (WGS) entry which is preliminary data.</text>
</comment>
<gene>
    <name evidence="1" type="ORF">MLD38_014105</name>
</gene>
<proteinExistence type="predicted"/>
<dbReference type="EMBL" id="CM042883">
    <property type="protein sequence ID" value="KAI4376328.1"/>
    <property type="molecule type" value="Genomic_DNA"/>
</dbReference>
<evidence type="ECO:0000313" key="2">
    <source>
        <dbReference type="Proteomes" id="UP001057402"/>
    </source>
</evidence>
<evidence type="ECO:0000313" key="1">
    <source>
        <dbReference type="EMBL" id="KAI4376328.1"/>
    </source>
</evidence>
<dbReference type="Proteomes" id="UP001057402">
    <property type="component" value="Chromosome 4"/>
</dbReference>
<accession>A0ACB9RCV7</accession>
<name>A0ACB9RCV7_9MYRT</name>
<protein>
    <submittedName>
        <fullName evidence="1">Uncharacterized protein</fullName>
    </submittedName>
</protein>
<sequence length="75" mass="7805">MARDEVLHSRPDCGVGGLLPDISCRNPQPPPKPPPSSTRGVASSPFSSSSLSPSELIVSVSGHWESLLITIGKSP</sequence>
<keyword evidence="2" id="KW-1185">Reference proteome</keyword>